<keyword evidence="3" id="KW-0539">Nucleus</keyword>
<reference evidence="6 7" key="1">
    <citation type="journal article" date="2010" name="Science">
        <title>Genomic comparison of the ants Camponotus floridanus and Harpegnathos saltator.</title>
        <authorList>
            <person name="Bonasio R."/>
            <person name="Zhang G."/>
            <person name="Ye C."/>
            <person name="Mutti N.S."/>
            <person name="Fang X."/>
            <person name="Qin N."/>
            <person name="Donahue G."/>
            <person name="Yang P."/>
            <person name="Li Q."/>
            <person name="Li C."/>
            <person name="Zhang P."/>
            <person name="Huang Z."/>
            <person name="Berger S.L."/>
            <person name="Reinberg D."/>
            <person name="Wang J."/>
            <person name="Liebig J."/>
        </authorList>
    </citation>
    <scope>NUCLEOTIDE SEQUENCE [LARGE SCALE GENOMIC DNA]</scope>
    <source>
        <strain evidence="7">C129</strain>
    </source>
</reference>
<keyword evidence="2" id="KW-0227">DNA damage</keyword>
<dbReference type="InterPro" id="IPR013882">
    <property type="entry name" value="Ctp1_C"/>
</dbReference>
<protein>
    <submittedName>
        <fullName evidence="6">Retinoblastoma-binding protein 8</fullName>
    </submittedName>
</protein>
<dbReference type="GO" id="GO:0005634">
    <property type="term" value="C:nucleus"/>
    <property type="evidence" value="ECO:0007669"/>
    <property type="project" value="UniProtKB-SubCell"/>
</dbReference>
<dbReference type="EMBL" id="GL441643">
    <property type="protein sequence ID" value="EFN64506.1"/>
    <property type="molecule type" value="Genomic_DNA"/>
</dbReference>
<evidence type="ECO:0000313" key="6">
    <source>
        <dbReference type="EMBL" id="EFN64506.1"/>
    </source>
</evidence>
<evidence type="ECO:0000256" key="3">
    <source>
        <dbReference type="ARBA" id="ARBA00023242"/>
    </source>
</evidence>
<evidence type="ECO:0000313" key="7">
    <source>
        <dbReference type="Proteomes" id="UP000000311"/>
    </source>
</evidence>
<keyword evidence="7" id="KW-1185">Reference proteome</keyword>
<dbReference type="STRING" id="104421.E2APY9"/>
<sequence>MCLGIIMLLEDSKDDIEKRLETLKRLPAIPERLMITASSSSSSSDEIINSSLNSMTSSKSTQESNSVLEKVLSVKLEKLSKQSPTIKDVDENANEQQSRLVIPIKYNKEAEQIDIRRKADRAKLNGWDCWECEKYYKNLSLSKDKLQKRKNKCARHKYERPKTPDGFWDPLIPETQSSECIEPALEGGCINSEISKYEESTTDVDNHISELKKRSLLPAKTSKLQSRIEELQERNDKLRNERKEIKQKLEEAMSELKNVRKLNERLQMALIDKTDECEDKSCMVSKGTEGGVISLTLKSFLKIT</sequence>
<dbReference type="AlphaFoldDB" id="E2APY9"/>
<gene>
    <name evidence="6" type="ORF">EAG_11580</name>
</gene>
<feature type="domain" description="DNA endonuclease activator Ctp1 C-terminal" evidence="5">
    <location>
        <begin position="143"/>
        <end position="176"/>
    </location>
</feature>
<feature type="coiled-coil region" evidence="4">
    <location>
        <begin position="221"/>
        <end position="269"/>
    </location>
</feature>
<comment type="subcellular location">
    <subcellularLocation>
        <location evidence="1">Nucleus</location>
    </subcellularLocation>
</comment>
<dbReference type="Pfam" id="PF08573">
    <property type="entry name" value="SAE2"/>
    <property type="match status" value="1"/>
</dbReference>
<dbReference type="Proteomes" id="UP000000311">
    <property type="component" value="Unassembled WGS sequence"/>
</dbReference>
<keyword evidence="4" id="KW-0175">Coiled coil</keyword>
<evidence type="ECO:0000259" key="5">
    <source>
        <dbReference type="Pfam" id="PF08573"/>
    </source>
</evidence>
<name>E2APY9_CAMFO</name>
<proteinExistence type="predicted"/>
<dbReference type="OrthoDB" id="5801062at2759"/>
<accession>E2APY9</accession>
<organism evidence="7">
    <name type="scientific">Camponotus floridanus</name>
    <name type="common">Florida carpenter ant</name>
    <dbReference type="NCBI Taxonomy" id="104421"/>
    <lineage>
        <taxon>Eukaryota</taxon>
        <taxon>Metazoa</taxon>
        <taxon>Ecdysozoa</taxon>
        <taxon>Arthropoda</taxon>
        <taxon>Hexapoda</taxon>
        <taxon>Insecta</taxon>
        <taxon>Pterygota</taxon>
        <taxon>Neoptera</taxon>
        <taxon>Endopterygota</taxon>
        <taxon>Hymenoptera</taxon>
        <taxon>Apocrita</taxon>
        <taxon>Aculeata</taxon>
        <taxon>Formicoidea</taxon>
        <taxon>Formicidae</taxon>
        <taxon>Formicinae</taxon>
        <taxon>Camponotus</taxon>
    </lineage>
</organism>
<evidence type="ECO:0000256" key="1">
    <source>
        <dbReference type="ARBA" id="ARBA00004123"/>
    </source>
</evidence>
<evidence type="ECO:0000256" key="2">
    <source>
        <dbReference type="ARBA" id="ARBA00022763"/>
    </source>
</evidence>
<evidence type="ECO:0000256" key="4">
    <source>
        <dbReference type="SAM" id="Coils"/>
    </source>
</evidence>
<dbReference type="InParanoid" id="E2APY9"/>
<dbReference type="GO" id="GO:0006281">
    <property type="term" value="P:DNA repair"/>
    <property type="evidence" value="ECO:0007669"/>
    <property type="project" value="InterPro"/>
</dbReference>